<comment type="caution">
    <text evidence="2">The sequence shown here is derived from an EMBL/GenBank/DDBJ whole genome shotgun (WGS) entry which is preliminary data.</text>
</comment>
<accession>A0A7C5WS20</accession>
<dbReference type="AlphaFoldDB" id="A0A7C5WS20"/>
<dbReference type="Pfam" id="PF13376">
    <property type="entry name" value="OmdA"/>
    <property type="match status" value="1"/>
</dbReference>
<reference evidence="2" key="1">
    <citation type="journal article" date="2020" name="mSystems">
        <title>Genome- and Community-Level Interaction Insights into Carbon Utilization and Element Cycling Functions of Hydrothermarchaeota in Hydrothermal Sediment.</title>
        <authorList>
            <person name="Zhou Z."/>
            <person name="Liu Y."/>
            <person name="Xu W."/>
            <person name="Pan J."/>
            <person name="Luo Z.H."/>
            <person name="Li M."/>
        </authorList>
    </citation>
    <scope>NUCLEOTIDE SEQUENCE [LARGE SCALE GENOMIC DNA]</scope>
    <source>
        <strain evidence="2">HyVt-523</strain>
    </source>
</reference>
<evidence type="ECO:0008006" key="3">
    <source>
        <dbReference type="Google" id="ProtNLM"/>
    </source>
</evidence>
<organism evidence="2">
    <name type="scientific">Oceanithermus profundus</name>
    <dbReference type="NCBI Taxonomy" id="187137"/>
    <lineage>
        <taxon>Bacteria</taxon>
        <taxon>Thermotogati</taxon>
        <taxon>Deinococcota</taxon>
        <taxon>Deinococci</taxon>
        <taxon>Thermales</taxon>
        <taxon>Thermaceae</taxon>
        <taxon>Oceanithermus</taxon>
    </lineage>
</organism>
<evidence type="ECO:0000313" key="2">
    <source>
        <dbReference type="EMBL" id="HHO57735.1"/>
    </source>
</evidence>
<feature type="compositionally biased region" description="Low complexity" evidence="1">
    <location>
        <begin position="119"/>
        <end position="129"/>
    </location>
</feature>
<name>A0A7C5WS20_9DEIN</name>
<proteinExistence type="predicted"/>
<protein>
    <recommendedName>
        <fullName evidence="3">Bacteriocin-protection protein</fullName>
    </recommendedName>
</protein>
<feature type="region of interest" description="Disordered" evidence="1">
    <location>
        <begin position="107"/>
        <end position="129"/>
    </location>
</feature>
<evidence type="ECO:0000256" key="1">
    <source>
        <dbReference type="SAM" id="MobiDB-lite"/>
    </source>
</evidence>
<dbReference type="EMBL" id="DRNZ01000065">
    <property type="protein sequence ID" value="HHO57735.1"/>
    <property type="molecule type" value="Genomic_DNA"/>
</dbReference>
<gene>
    <name evidence="2" type="ORF">ENJ85_01025</name>
</gene>
<feature type="region of interest" description="Disordered" evidence="1">
    <location>
        <begin position="1"/>
        <end position="62"/>
    </location>
</feature>
<dbReference type="Proteomes" id="UP000886105">
    <property type="component" value="Unassembled WGS sequence"/>
</dbReference>
<sequence length="129" mass="14132">MGARGPQAVRAPRRRTLSALPGRRPAHLDGAAHAGLPRQRRPRRCGAAAGGLEPSGSRLVEQSERARLEAELAAHPAALAAWRALAPSHQAEWLRYVTEARRAETRTRRRRKVREAMEARAAAGRGRAE</sequence>